<dbReference type="PANTHER" id="PTHR23112">
    <property type="entry name" value="G PROTEIN-COUPLED RECEPTOR 157-RELATED"/>
    <property type="match status" value="1"/>
</dbReference>
<dbReference type="EMBL" id="MPUH01000437">
    <property type="protein sequence ID" value="OMJ80128.1"/>
    <property type="molecule type" value="Genomic_DNA"/>
</dbReference>
<keyword evidence="3 5" id="KW-1133">Transmembrane helix</keyword>
<name>A0A1R2BTJ4_9CILI</name>
<keyword evidence="4 5" id="KW-0472">Membrane</keyword>
<dbReference type="GO" id="GO:0005886">
    <property type="term" value="C:plasma membrane"/>
    <property type="evidence" value="ECO:0007669"/>
    <property type="project" value="TreeGrafter"/>
</dbReference>
<dbReference type="AlphaFoldDB" id="A0A1R2BTJ4"/>
<protein>
    <submittedName>
        <fullName evidence="6">Uncharacterized protein</fullName>
    </submittedName>
</protein>
<sequence length="108" mass="12499">MNESEEVTAVNTKRLFYYPIIMIICFFPITVGRIVQAFGMDSDALLIIATAPWALQGFFNALAYTLTSPVRLYIKSWFCKIEQIDRFSQLVVFDNFKSEELNILMNNK</sequence>
<proteinExistence type="predicted"/>
<feature type="transmembrane region" description="Helical" evidence="5">
    <location>
        <begin position="44"/>
        <end position="66"/>
    </location>
</feature>
<evidence type="ECO:0000256" key="2">
    <source>
        <dbReference type="ARBA" id="ARBA00022692"/>
    </source>
</evidence>
<evidence type="ECO:0000313" key="6">
    <source>
        <dbReference type="EMBL" id="OMJ80128.1"/>
    </source>
</evidence>
<reference evidence="6 7" key="1">
    <citation type="submission" date="2016-11" db="EMBL/GenBank/DDBJ databases">
        <title>The macronuclear genome of Stentor coeruleus: a giant cell with tiny introns.</title>
        <authorList>
            <person name="Slabodnick M."/>
            <person name="Ruby J.G."/>
            <person name="Reiff S.B."/>
            <person name="Swart E.C."/>
            <person name="Gosai S."/>
            <person name="Prabakaran S."/>
            <person name="Witkowska E."/>
            <person name="Larue G.E."/>
            <person name="Fisher S."/>
            <person name="Freeman R.M."/>
            <person name="Gunawardena J."/>
            <person name="Chu W."/>
            <person name="Stover N.A."/>
            <person name="Gregory B.D."/>
            <person name="Nowacki M."/>
            <person name="Derisi J."/>
            <person name="Roy S.W."/>
            <person name="Marshall W.F."/>
            <person name="Sood P."/>
        </authorList>
    </citation>
    <scope>NUCLEOTIDE SEQUENCE [LARGE SCALE GENOMIC DNA]</scope>
    <source>
        <strain evidence="6">WM001</strain>
    </source>
</reference>
<gene>
    <name evidence="6" type="ORF">SteCoe_19669</name>
</gene>
<dbReference type="GO" id="GO:0007189">
    <property type="term" value="P:adenylate cyclase-activating G protein-coupled receptor signaling pathway"/>
    <property type="evidence" value="ECO:0007669"/>
    <property type="project" value="TreeGrafter"/>
</dbReference>
<evidence type="ECO:0000256" key="3">
    <source>
        <dbReference type="ARBA" id="ARBA00022989"/>
    </source>
</evidence>
<evidence type="ECO:0000256" key="5">
    <source>
        <dbReference type="SAM" id="Phobius"/>
    </source>
</evidence>
<dbReference type="OrthoDB" id="100006at2759"/>
<dbReference type="PANTHER" id="PTHR23112:SF0">
    <property type="entry name" value="TRANSMEMBRANE PROTEIN 116"/>
    <property type="match status" value="1"/>
</dbReference>
<keyword evidence="2 5" id="KW-0812">Transmembrane</keyword>
<accession>A0A1R2BTJ4</accession>
<organism evidence="6 7">
    <name type="scientific">Stentor coeruleus</name>
    <dbReference type="NCBI Taxonomy" id="5963"/>
    <lineage>
        <taxon>Eukaryota</taxon>
        <taxon>Sar</taxon>
        <taxon>Alveolata</taxon>
        <taxon>Ciliophora</taxon>
        <taxon>Postciliodesmatophora</taxon>
        <taxon>Heterotrichea</taxon>
        <taxon>Heterotrichida</taxon>
        <taxon>Stentoridae</taxon>
        <taxon>Stentor</taxon>
    </lineage>
</organism>
<comment type="caution">
    <text evidence="6">The sequence shown here is derived from an EMBL/GenBank/DDBJ whole genome shotgun (WGS) entry which is preliminary data.</text>
</comment>
<keyword evidence="7" id="KW-1185">Reference proteome</keyword>
<evidence type="ECO:0000256" key="4">
    <source>
        <dbReference type="ARBA" id="ARBA00023136"/>
    </source>
</evidence>
<dbReference type="Proteomes" id="UP000187209">
    <property type="component" value="Unassembled WGS sequence"/>
</dbReference>
<evidence type="ECO:0000313" key="7">
    <source>
        <dbReference type="Proteomes" id="UP000187209"/>
    </source>
</evidence>
<feature type="transmembrane region" description="Helical" evidence="5">
    <location>
        <begin position="15"/>
        <end position="38"/>
    </location>
</feature>
<comment type="subcellular location">
    <subcellularLocation>
        <location evidence="1">Membrane</location>
        <topology evidence="1">Multi-pass membrane protein</topology>
    </subcellularLocation>
</comment>
<evidence type="ECO:0000256" key="1">
    <source>
        <dbReference type="ARBA" id="ARBA00004141"/>
    </source>
</evidence>
<dbReference type="GO" id="GO:0004930">
    <property type="term" value="F:G protein-coupled receptor activity"/>
    <property type="evidence" value="ECO:0007669"/>
    <property type="project" value="TreeGrafter"/>
</dbReference>